<dbReference type="eggNOG" id="COG1333">
    <property type="taxonomic scope" value="Bacteria"/>
</dbReference>
<dbReference type="PATRIC" id="fig|242619.8.peg.1684"/>
<name>Q7MTW2_PORGI</name>
<feature type="transmembrane region" description="Helical" evidence="1">
    <location>
        <begin position="157"/>
        <end position="176"/>
    </location>
</feature>
<protein>
    <submittedName>
        <fullName evidence="2">Uncharacterized protein</fullName>
    </submittedName>
</protein>
<organism evidence="2 3">
    <name type="scientific">Porphyromonas gingivalis (strain ATCC BAA-308 / W83)</name>
    <dbReference type="NCBI Taxonomy" id="242619"/>
    <lineage>
        <taxon>Bacteria</taxon>
        <taxon>Pseudomonadati</taxon>
        <taxon>Bacteroidota</taxon>
        <taxon>Bacteroidia</taxon>
        <taxon>Bacteroidales</taxon>
        <taxon>Porphyromonadaceae</taxon>
        <taxon>Porphyromonas</taxon>
    </lineage>
</organism>
<evidence type="ECO:0000313" key="2">
    <source>
        <dbReference type="EMBL" id="AAQ66817.1"/>
    </source>
</evidence>
<evidence type="ECO:0000256" key="1">
    <source>
        <dbReference type="SAM" id="Phobius"/>
    </source>
</evidence>
<feature type="transmembrane region" description="Helical" evidence="1">
    <location>
        <begin position="39"/>
        <end position="59"/>
    </location>
</feature>
<dbReference type="EnsemblBacteria" id="AAQ66817">
    <property type="protein sequence ID" value="AAQ66817"/>
    <property type="gene ID" value="PG_1819"/>
</dbReference>
<keyword evidence="1" id="KW-1133">Transmembrane helix</keyword>
<dbReference type="HOGENOM" id="CLU_1319954_0_0_10"/>
<dbReference type="STRING" id="242619.PG_1819"/>
<keyword evidence="1" id="KW-0812">Transmembrane</keyword>
<keyword evidence="1" id="KW-0472">Membrane</keyword>
<dbReference type="EMBL" id="AE015924">
    <property type="protein sequence ID" value="AAQ66817.1"/>
    <property type="molecule type" value="Genomic_DNA"/>
</dbReference>
<accession>Q7MTW2</accession>
<dbReference type="AlphaFoldDB" id="Q7MTW2"/>
<evidence type="ECO:0000313" key="3">
    <source>
        <dbReference type="Proteomes" id="UP000000588"/>
    </source>
</evidence>
<feature type="transmembrane region" description="Helical" evidence="1">
    <location>
        <begin position="71"/>
        <end position="96"/>
    </location>
</feature>
<feature type="transmembrane region" description="Helical" evidence="1">
    <location>
        <begin position="123"/>
        <end position="145"/>
    </location>
</feature>
<keyword evidence="3" id="KW-1185">Reference proteome</keyword>
<feature type="transmembrane region" description="Helical" evidence="1">
    <location>
        <begin position="12"/>
        <end position="33"/>
    </location>
</feature>
<dbReference type="Proteomes" id="UP000000588">
    <property type="component" value="Chromosome"/>
</dbReference>
<dbReference type="RefSeq" id="WP_005874151.1">
    <property type="nucleotide sequence ID" value="NC_002950.2"/>
</dbReference>
<proteinExistence type="predicted"/>
<sequence length="208" mass="23524">MWQGRFGYREGIFIISGLAFVGLLLQVIAGPILATAFAYPFNLVGGSLLLAGILFWGIFHRRAIRRNSARFSFLSGHIATLTSIGGLLLLAVIMGLTKQIPAEMGRGLQHPIHRLGLSSMLSAWYFLLLYLYLLFVLGCVTTDRLMRLKLNLRDGAFVMNHVGLFVALFFGLMSSADIRQYRMQVYSDSDYPEWRGIDQRTKKWWNSP</sequence>
<dbReference type="KEGG" id="pgi:PG_1819"/>
<reference evidence="2 3" key="1">
    <citation type="journal article" date="2003" name="J. Bacteriol.">
        <title>Complete genome sequence of the oral pathogenic bacterium Porphyromonas gingivalis strain W83.</title>
        <authorList>
            <person name="Nelson K."/>
            <person name="Fleishmann R."/>
            <person name="DeBoy R."/>
            <person name="Paulsen I."/>
            <person name="Fouts D."/>
            <person name="Eisen J."/>
            <person name="Daugherty S."/>
            <person name="Dodson R."/>
            <person name="Durkin A."/>
            <person name="Gwinn M."/>
            <person name="Haft D."/>
            <person name="Kolonay J."/>
            <person name="Nelson W."/>
            <person name="White O."/>
            <person name="Mason T."/>
            <person name="Tallon L."/>
            <person name="Gray J."/>
            <person name="Granger D."/>
            <person name="Tettelin H."/>
            <person name="Dong H."/>
            <person name="Galvin J."/>
            <person name="Duncan M."/>
            <person name="Dewhirst F."/>
            <person name="Fraser C."/>
        </authorList>
    </citation>
    <scope>NUCLEOTIDE SEQUENCE [LARGE SCALE GENOMIC DNA]</scope>
    <source>
        <strain evidence="3">ATCC BAA-308 / W83</strain>
    </source>
</reference>
<gene>
    <name evidence="2" type="ordered locus">PG_1819</name>
</gene>